<reference evidence="1" key="2">
    <citation type="submission" date="2017-06" db="EMBL/GenBank/DDBJ databases">
        <title>The pomegranate genome and the genomics of punicalagin biosynthesis.</title>
        <authorList>
            <person name="Xu C."/>
        </authorList>
    </citation>
    <scope>NUCLEOTIDE SEQUENCE [LARGE SCALE GENOMIC DNA]</scope>
    <source>
        <tissue evidence="1">Fresh leaf</tissue>
    </source>
</reference>
<gene>
    <name evidence="1" type="ORF">CDL15_Pgr013906</name>
    <name evidence="2" type="ORF">CRG98_006991</name>
</gene>
<reference evidence="2 4" key="3">
    <citation type="submission" date="2017-11" db="EMBL/GenBank/DDBJ databases">
        <title>De-novo sequencing of pomegranate (Punica granatum L.) genome.</title>
        <authorList>
            <person name="Akparov Z."/>
            <person name="Amiraslanov A."/>
            <person name="Hajiyeva S."/>
            <person name="Abbasov M."/>
            <person name="Kaur K."/>
            <person name="Hamwieh A."/>
            <person name="Solovyev V."/>
            <person name="Salamov A."/>
            <person name="Braich B."/>
            <person name="Kosarev P."/>
            <person name="Mahmoud A."/>
            <person name="Hajiyev E."/>
            <person name="Babayeva S."/>
            <person name="Izzatullayeva V."/>
            <person name="Mammadov A."/>
            <person name="Mammadov A."/>
            <person name="Sharifova S."/>
            <person name="Ojaghi J."/>
            <person name="Eynullazada K."/>
            <person name="Bayramov B."/>
            <person name="Abdulazimova A."/>
            <person name="Shahmuradov I."/>
        </authorList>
    </citation>
    <scope>NUCLEOTIDE SEQUENCE [LARGE SCALE GENOMIC DNA]</scope>
    <source>
        <strain evidence="2">AG2017</strain>
        <strain evidence="4">cv. AG2017</strain>
        <tissue evidence="2">Leaf</tissue>
    </source>
</reference>
<comment type="caution">
    <text evidence="1">The sequence shown here is derived from an EMBL/GenBank/DDBJ whole genome shotgun (WGS) entry which is preliminary data.</text>
</comment>
<accession>A0A218W9J4</accession>
<organism evidence="1 3">
    <name type="scientific">Punica granatum</name>
    <name type="common">Pomegranate</name>
    <dbReference type="NCBI Taxonomy" id="22663"/>
    <lineage>
        <taxon>Eukaryota</taxon>
        <taxon>Viridiplantae</taxon>
        <taxon>Streptophyta</taxon>
        <taxon>Embryophyta</taxon>
        <taxon>Tracheophyta</taxon>
        <taxon>Spermatophyta</taxon>
        <taxon>Magnoliopsida</taxon>
        <taxon>eudicotyledons</taxon>
        <taxon>Gunneridae</taxon>
        <taxon>Pentapetalae</taxon>
        <taxon>rosids</taxon>
        <taxon>malvids</taxon>
        <taxon>Myrtales</taxon>
        <taxon>Lythraceae</taxon>
        <taxon>Punica</taxon>
    </lineage>
</organism>
<dbReference type="Proteomes" id="UP000197138">
    <property type="component" value="Unassembled WGS sequence"/>
</dbReference>
<keyword evidence="4" id="KW-1185">Reference proteome</keyword>
<reference evidence="3" key="1">
    <citation type="journal article" date="2017" name="Plant J.">
        <title>The pomegranate (Punica granatum L.) genome and the genomics of punicalagin biosynthesis.</title>
        <authorList>
            <person name="Qin G."/>
            <person name="Xu C."/>
            <person name="Ming R."/>
            <person name="Tang H."/>
            <person name="Guyot R."/>
            <person name="Kramer E.M."/>
            <person name="Hu Y."/>
            <person name="Yi X."/>
            <person name="Qi Y."/>
            <person name="Xu X."/>
            <person name="Gao Z."/>
            <person name="Pan H."/>
            <person name="Jian J."/>
            <person name="Tian Y."/>
            <person name="Yue Z."/>
            <person name="Xu Y."/>
        </authorList>
    </citation>
    <scope>NUCLEOTIDE SEQUENCE [LARGE SCALE GENOMIC DNA]</scope>
    <source>
        <strain evidence="3">cv. Dabenzi</strain>
    </source>
</reference>
<dbReference type="PANTHER" id="PTHR34666">
    <property type="entry name" value="EXPRESSED PROTEIN"/>
    <property type="match status" value="1"/>
</dbReference>
<evidence type="ECO:0000313" key="3">
    <source>
        <dbReference type="Proteomes" id="UP000197138"/>
    </source>
</evidence>
<dbReference type="PANTHER" id="PTHR34666:SF7">
    <property type="match status" value="1"/>
</dbReference>
<proteinExistence type="predicted"/>
<protein>
    <submittedName>
        <fullName evidence="1">Uncharacterized protein</fullName>
    </submittedName>
</protein>
<name>A0A218W9J4_PUNGR</name>
<sequence>MTSTVFVDKDQDFSFPSVPDSSAAADAAHLFVMSSPSLWRVSSLVRTDFFGKEDQYLAPPSPSKLLLQNEHEAVWPSRGHEDGHEHGGHDRSETMDLLWEEFSFSEELLRQRVPSDVGGHVSGLDELYTKSRRASDCSTPHKQSDARETDLAEGYGVPYHLQPLDLSKSKISTSSDSGCSVSISPKTQRRKTGMLKMVGKLLMLHKLARHKR</sequence>
<evidence type="ECO:0000313" key="2">
    <source>
        <dbReference type="EMBL" id="PKI72614.1"/>
    </source>
</evidence>
<evidence type="ECO:0000313" key="1">
    <source>
        <dbReference type="EMBL" id="OWM69445.1"/>
    </source>
</evidence>
<dbReference type="Proteomes" id="UP000233551">
    <property type="component" value="Unassembled WGS sequence"/>
</dbReference>
<dbReference type="AlphaFoldDB" id="A0A218W9J4"/>
<dbReference type="EMBL" id="MTKT01004864">
    <property type="protein sequence ID" value="OWM69445.1"/>
    <property type="molecule type" value="Genomic_DNA"/>
</dbReference>
<evidence type="ECO:0000313" key="4">
    <source>
        <dbReference type="Proteomes" id="UP000233551"/>
    </source>
</evidence>
<dbReference type="EMBL" id="PGOL01000319">
    <property type="protein sequence ID" value="PKI72614.1"/>
    <property type="molecule type" value="Genomic_DNA"/>
</dbReference>